<feature type="region of interest" description="Disordered" evidence="4">
    <location>
        <begin position="188"/>
        <end position="207"/>
    </location>
</feature>
<name>A0A8H6LXR1_9AGAR</name>
<keyword evidence="7" id="KW-1185">Reference proteome</keyword>
<dbReference type="Proteomes" id="UP000521943">
    <property type="component" value="Unassembled WGS sequence"/>
</dbReference>
<dbReference type="InterPro" id="IPR050140">
    <property type="entry name" value="SRY-related_HMG-box_TF-like"/>
</dbReference>
<evidence type="ECO:0000256" key="4">
    <source>
        <dbReference type="SAM" id="MobiDB-lite"/>
    </source>
</evidence>
<reference evidence="6 7" key="1">
    <citation type="submission" date="2020-07" db="EMBL/GenBank/DDBJ databases">
        <title>Comparative genomics of pyrophilous fungi reveals a link between fire events and developmental genes.</title>
        <authorList>
            <consortium name="DOE Joint Genome Institute"/>
            <person name="Steindorff A.S."/>
            <person name="Carver A."/>
            <person name="Calhoun S."/>
            <person name="Stillman K."/>
            <person name="Liu H."/>
            <person name="Lipzen A."/>
            <person name="Pangilinan J."/>
            <person name="Labutti K."/>
            <person name="Bruns T.D."/>
            <person name="Grigoriev I.V."/>
        </authorList>
    </citation>
    <scope>NUCLEOTIDE SEQUENCE [LARGE SCALE GENOMIC DNA]</scope>
    <source>
        <strain evidence="6 7">CBS 144469</strain>
    </source>
</reference>
<organism evidence="6 7">
    <name type="scientific">Ephemerocybe angulata</name>
    <dbReference type="NCBI Taxonomy" id="980116"/>
    <lineage>
        <taxon>Eukaryota</taxon>
        <taxon>Fungi</taxon>
        <taxon>Dikarya</taxon>
        <taxon>Basidiomycota</taxon>
        <taxon>Agaricomycotina</taxon>
        <taxon>Agaricomycetes</taxon>
        <taxon>Agaricomycetidae</taxon>
        <taxon>Agaricales</taxon>
        <taxon>Agaricineae</taxon>
        <taxon>Psathyrellaceae</taxon>
        <taxon>Ephemerocybe</taxon>
    </lineage>
</organism>
<feature type="domain" description="HMG box" evidence="5">
    <location>
        <begin position="115"/>
        <end position="184"/>
    </location>
</feature>
<proteinExistence type="predicted"/>
<dbReference type="OrthoDB" id="6247875at2759"/>
<evidence type="ECO:0000256" key="2">
    <source>
        <dbReference type="ARBA" id="ARBA00023163"/>
    </source>
</evidence>
<evidence type="ECO:0000256" key="1">
    <source>
        <dbReference type="ARBA" id="ARBA00023125"/>
    </source>
</evidence>
<evidence type="ECO:0000313" key="6">
    <source>
        <dbReference type="EMBL" id="KAF6746675.1"/>
    </source>
</evidence>
<dbReference type="Gene3D" id="1.10.30.10">
    <property type="entry name" value="High mobility group box domain"/>
    <property type="match status" value="1"/>
</dbReference>
<keyword evidence="2" id="KW-0804">Transcription</keyword>
<dbReference type="PROSITE" id="PS50118">
    <property type="entry name" value="HMG_BOX_2"/>
    <property type="match status" value="1"/>
</dbReference>
<feature type="DNA-binding region" description="HMG box" evidence="3">
    <location>
        <begin position="115"/>
        <end position="184"/>
    </location>
</feature>
<dbReference type="InterPro" id="IPR036910">
    <property type="entry name" value="HMG_box_dom_sf"/>
</dbReference>
<dbReference type="SUPFAM" id="SSF47095">
    <property type="entry name" value="HMG-box"/>
    <property type="match status" value="1"/>
</dbReference>
<dbReference type="GO" id="GO:0001228">
    <property type="term" value="F:DNA-binding transcription activator activity, RNA polymerase II-specific"/>
    <property type="evidence" value="ECO:0007669"/>
    <property type="project" value="TreeGrafter"/>
</dbReference>
<dbReference type="EMBL" id="JACGCI010000090">
    <property type="protein sequence ID" value="KAF6746675.1"/>
    <property type="molecule type" value="Genomic_DNA"/>
</dbReference>
<accession>A0A8H6LXR1</accession>
<dbReference type="PANTHER" id="PTHR10270:SF161">
    <property type="entry name" value="SEX-DETERMINING REGION Y PROTEIN"/>
    <property type="match status" value="1"/>
</dbReference>
<evidence type="ECO:0000259" key="5">
    <source>
        <dbReference type="PROSITE" id="PS50118"/>
    </source>
</evidence>
<feature type="region of interest" description="Disordered" evidence="4">
    <location>
        <begin position="284"/>
        <end position="310"/>
    </location>
</feature>
<dbReference type="GO" id="GO:0005634">
    <property type="term" value="C:nucleus"/>
    <property type="evidence" value="ECO:0007669"/>
    <property type="project" value="UniProtKB-UniRule"/>
</dbReference>
<dbReference type="SMART" id="SM00398">
    <property type="entry name" value="HMG"/>
    <property type="match status" value="1"/>
</dbReference>
<dbReference type="GO" id="GO:0000122">
    <property type="term" value="P:negative regulation of transcription by RNA polymerase II"/>
    <property type="evidence" value="ECO:0007669"/>
    <property type="project" value="TreeGrafter"/>
</dbReference>
<dbReference type="GO" id="GO:0000978">
    <property type="term" value="F:RNA polymerase II cis-regulatory region sequence-specific DNA binding"/>
    <property type="evidence" value="ECO:0007669"/>
    <property type="project" value="TreeGrafter"/>
</dbReference>
<protein>
    <recommendedName>
        <fullName evidence="5">HMG box domain-containing protein</fullName>
    </recommendedName>
</protein>
<dbReference type="InterPro" id="IPR009071">
    <property type="entry name" value="HMG_box_dom"/>
</dbReference>
<keyword evidence="1 3" id="KW-0238">DNA-binding</keyword>
<dbReference type="CDD" id="cd01389">
    <property type="entry name" value="HMG-box_ROX1-like"/>
    <property type="match status" value="1"/>
</dbReference>
<feature type="region of interest" description="Disordered" evidence="4">
    <location>
        <begin position="88"/>
        <end position="117"/>
    </location>
</feature>
<dbReference type="PANTHER" id="PTHR10270">
    <property type="entry name" value="SOX TRANSCRIPTION FACTOR"/>
    <property type="match status" value="1"/>
</dbReference>
<comment type="caution">
    <text evidence="6">The sequence shown here is derived from an EMBL/GenBank/DDBJ whole genome shotgun (WGS) entry which is preliminary data.</text>
</comment>
<dbReference type="GO" id="GO:0030154">
    <property type="term" value="P:cell differentiation"/>
    <property type="evidence" value="ECO:0007669"/>
    <property type="project" value="TreeGrafter"/>
</dbReference>
<sequence>MPADRSNSMTTSSWSVMNNDMSCHQLVWTAPVAAAPRALEYTFESTAQITEIDFDDGPPPLVDAPPLGALPPPPSQFILFPPPDSDDPFISETGSKEKAVAKRSPHSKKKPENHIPRPPNAFILFRSSFIKQQHVSQEVETNHSTLSKIIGLTWKNLSDNERKNWHDKAKTAQEEHRRKFPKYAFRPQQTKGAKGGGGAGAKRKVREVEPKDSVRCAKIAELLVQGKKGSELQEEIAEFDKHHVPEIITRFEAPITEKAFRRSSSAPVEETELTIEQQSFLPKEKPAKKVRSVSQRPTRCPTPLVVAQPQPQQHIQQSQMMMQSPLKEEATYDFSNFSFENVAPNVYNSAGDPLVENYAVNTNVNLYASANDGLHIDTNSYIADQWSQCSSPMTPESTPEFFASTPSPSPVESYAASPADSFGQQVFEKQYNNGFNQLQYPGVYQQDSNDAFLNMAGDYGFAADLSMEQLQFQMDNGSYAAYSQVPQFVY</sequence>
<keyword evidence="3" id="KW-0539">Nucleus</keyword>
<evidence type="ECO:0000313" key="7">
    <source>
        <dbReference type="Proteomes" id="UP000521943"/>
    </source>
</evidence>
<evidence type="ECO:0000256" key="3">
    <source>
        <dbReference type="PROSITE-ProRule" id="PRU00267"/>
    </source>
</evidence>
<dbReference type="Pfam" id="PF00505">
    <property type="entry name" value="HMG_box"/>
    <property type="match status" value="1"/>
</dbReference>
<feature type="region of interest" description="Disordered" evidence="4">
    <location>
        <begin position="393"/>
        <end position="416"/>
    </location>
</feature>
<gene>
    <name evidence="6" type="ORF">DFP72DRAFT_633859</name>
</gene>
<dbReference type="AlphaFoldDB" id="A0A8H6LXR1"/>